<reference evidence="8 9" key="1">
    <citation type="submission" date="2018-03" db="EMBL/GenBank/DDBJ databases">
        <title>Genome sequence of Moorella humiferrea DSM 23265.</title>
        <authorList>
            <person name="Poehlein A."/>
            <person name="Daniel R."/>
        </authorList>
    </citation>
    <scope>NUCLEOTIDE SEQUENCE [LARGE SCALE GENOMIC DNA]</scope>
    <source>
        <strain evidence="8 9">DSM 23265</strain>
    </source>
</reference>
<dbReference type="GO" id="GO:0005886">
    <property type="term" value="C:plasma membrane"/>
    <property type="evidence" value="ECO:0007669"/>
    <property type="project" value="UniProtKB-SubCell"/>
</dbReference>
<accession>A0A2T0AW51</accession>
<evidence type="ECO:0000256" key="6">
    <source>
        <dbReference type="SAM" id="Phobius"/>
    </source>
</evidence>
<dbReference type="PANTHER" id="PTHR30619">
    <property type="entry name" value="DNA INTERNALIZATION/COMPETENCE PROTEIN COMEC/REC2"/>
    <property type="match status" value="1"/>
</dbReference>
<dbReference type="Gene3D" id="3.60.15.10">
    <property type="entry name" value="Ribonuclease Z/Hydroxyacylglutathione hydrolase-like"/>
    <property type="match status" value="1"/>
</dbReference>
<dbReference type="GO" id="GO:0030420">
    <property type="term" value="P:establishment of competence for transformation"/>
    <property type="evidence" value="ECO:0007669"/>
    <property type="project" value="InterPro"/>
</dbReference>
<feature type="transmembrane region" description="Helical" evidence="6">
    <location>
        <begin position="406"/>
        <end position="428"/>
    </location>
</feature>
<feature type="transmembrane region" description="Helical" evidence="6">
    <location>
        <begin position="345"/>
        <end position="362"/>
    </location>
</feature>
<dbReference type="SUPFAM" id="SSF56281">
    <property type="entry name" value="Metallo-hydrolase/oxidoreductase"/>
    <property type="match status" value="1"/>
</dbReference>
<dbReference type="Proteomes" id="UP000238415">
    <property type="component" value="Unassembled WGS sequence"/>
</dbReference>
<dbReference type="EMBL" id="PVXM01000006">
    <property type="protein sequence ID" value="PRR74945.1"/>
    <property type="molecule type" value="Genomic_DNA"/>
</dbReference>
<dbReference type="AlphaFoldDB" id="A0A2T0AW51"/>
<dbReference type="Pfam" id="PF13567">
    <property type="entry name" value="DUF4131"/>
    <property type="match status" value="1"/>
</dbReference>
<feature type="transmembrane region" description="Helical" evidence="6">
    <location>
        <begin position="277"/>
        <end position="292"/>
    </location>
</feature>
<dbReference type="InterPro" id="IPR052159">
    <property type="entry name" value="Competence_DNA_uptake"/>
</dbReference>
<evidence type="ECO:0000256" key="1">
    <source>
        <dbReference type="ARBA" id="ARBA00004651"/>
    </source>
</evidence>
<dbReference type="InterPro" id="IPR001279">
    <property type="entry name" value="Metallo-B-lactamas"/>
</dbReference>
<feature type="transmembrane region" description="Helical" evidence="6">
    <location>
        <begin position="20"/>
        <end position="39"/>
    </location>
</feature>
<dbReference type="Pfam" id="PF03772">
    <property type="entry name" value="Competence"/>
    <property type="match status" value="1"/>
</dbReference>
<feature type="transmembrane region" description="Helical" evidence="6">
    <location>
        <begin position="321"/>
        <end position="339"/>
    </location>
</feature>
<organism evidence="8 9">
    <name type="scientific">Neomoorella humiferrea</name>
    <dbReference type="NCBI Taxonomy" id="676965"/>
    <lineage>
        <taxon>Bacteria</taxon>
        <taxon>Bacillati</taxon>
        <taxon>Bacillota</taxon>
        <taxon>Clostridia</taxon>
        <taxon>Neomoorellales</taxon>
        <taxon>Neomoorellaceae</taxon>
        <taxon>Neomoorella</taxon>
    </lineage>
</organism>
<feature type="transmembrane region" description="Helical" evidence="6">
    <location>
        <begin position="435"/>
        <end position="454"/>
    </location>
</feature>
<evidence type="ECO:0000259" key="7">
    <source>
        <dbReference type="SMART" id="SM00849"/>
    </source>
</evidence>
<sequence length="843" mass="92977">MWTAIAYIVGLLLTPQIKAAPAWALALAVSPLLPVLFIRRPQRRQWRYAFFLAGFMALGVVVGTWDDSHRQSQLVGERDTFLDLTGVVTGEPRVYANRVEYTLEAREIRQGGYHKRVREKVQVVLYKTAGEGAIALYRYGDVLKVHGRLEAPRTARNPGELDYRAYLERQYIYNRMVINDRQAITKVGTDPGNPLVRLAFFCKARVKETIAAAVPPRQAGILAALLFGDVNELTQADADTFKNLGVFHFFAVSGSNTAVVLLIVMAVAGLLGLGRKAAVALSLAGLLFYAAATNFTPSVLRAGLMAALGLMAYLRRENRDFYTALALAALIILFFRPRYLYDGGFQLSFAAAWGIVYLYPLLDALLTRLPSWRVYLIVPLAAQVATMPLVAYYFNFISLLSLPANLLTAFVVGGIVAVGLAAAVLAVVAPAAGGAVFAALGAVVTMLLAFLEILAGMPGIIIPVAAPSSEVVAGYYLVLILLREIWLRRYEPRWQALWQWHRRELGLLALLTLATLLIFLYPPGRQEELKVTFIDVGQGDAIYMATPSGRHLLIDGGGRPYDQENFDVGERVVVPFLRRQGVRHLDVVISTHPDADHMGGLFSVVREMPVSLVVVPPLRGTMLEEYRPFLAELQARGIPWQEAGRGDALALDPAINIQILHPGREINGSESFGNNNSLVLKVIYRQFSLLLSADIEAEAMADLVKGGVDVSCTVFKVPHHGSRYGLEPDFLQRVAPRAVVISVGDRNNFGHPAPEILDFWRRRGVPVYRTDRQGAVTVRSDGVRWWVNTVIPGDDLVVKKNRGAWEEIGYLRRIHIRTAKSAYQPRGCPRGLRGARNALTLGT</sequence>
<keyword evidence="4 6" id="KW-1133">Transmembrane helix</keyword>
<proteinExistence type="predicted"/>
<keyword evidence="9" id="KW-1185">Reference proteome</keyword>
<dbReference type="InterPro" id="IPR036866">
    <property type="entry name" value="RibonucZ/Hydroxyglut_hydro"/>
</dbReference>
<feature type="transmembrane region" description="Helical" evidence="6">
    <location>
        <begin position="246"/>
        <end position="270"/>
    </location>
</feature>
<dbReference type="NCBIfam" id="TIGR00360">
    <property type="entry name" value="ComEC_N-term"/>
    <property type="match status" value="1"/>
</dbReference>
<feature type="domain" description="Metallo-beta-lactamase" evidence="7">
    <location>
        <begin position="538"/>
        <end position="745"/>
    </location>
</feature>
<evidence type="ECO:0000256" key="4">
    <source>
        <dbReference type="ARBA" id="ARBA00022989"/>
    </source>
</evidence>
<keyword evidence="3 6" id="KW-0812">Transmembrane</keyword>
<dbReference type="InterPro" id="IPR004477">
    <property type="entry name" value="ComEC_N"/>
</dbReference>
<comment type="caution">
    <text evidence="8">The sequence shown here is derived from an EMBL/GenBank/DDBJ whole genome shotgun (WGS) entry which is preliminary data.</text>
</comment>
<evidence type="ECO:0000313" key="9">
    <source>
        <dbReference type="Proteomes" id="UP000238415"/>
    </source>
</evidence>
<dbReference type="CDD" id="cd07731">
    <property type="entry name" value="ComA-like_MBL-fold"/>
    <property type="match status" value="1"/>
</dbReference>
<gene>
    <name evidence="8" type="ORF">MOHU_04450</name>
</gene>
<feature type="transmembrane region" description="Helical" evidence="6">
    <location>
        <begin position="460"/>
        <end position="482"/>
    </location>
</feature>
<name>A0A2T0AW51_9FIRM</name>
<dbReference type="Pfam" id="PF00753">
    <property type="entry name" value="Lactamase_B"/>
    <property type="match status" value="1"/>
</dbReference>
<dbReference type="InterPro" id="IPR025405">
    <property type="entry name" value="DUF4131"/>
</dbReference>
<evidence type="ECO:0000256" key="5">
    <source>
        <dbReference type="ARBA" id="ARBA00023136"/>
    </source>
</evidence>
<feature type="transmembrane region" description="Helical" evidence="6">
    <location>
        <begin position="503"/>
        <end position="521"/>
    </location>
</feature>
<keyword evidence="5 6" id="KW-0472">Membrane</keyword>
<dbReference type="SMART" id="SM00849">
    <property type="entry name" value="Lactamase_B"/>
    <property type="match status" value="1"/>
</dbReference>
<dbReference type="NCBIfam" id="TIGR00361">
    <property type="entry name" value="ComEC_Rec2"/>
    <property type="match status" value="1"/>
</dbReference>
<comment type="subcellular location">
    <subcellularLocation>
        <location evidence="1">Cell membrane</location>
        <topology evidence="1">Multi-pass membrane protein</topology>
    </subcellularLocation>
</comment>
<evidence type="ECO:0000313" key="8">
    <source>
        <dbReference type="EMBL" id="PRR74945.1"/>
    </source>
</evidence>
<feature type="transmembrane region" description="Helical" evidence="6">
    <location>
        <begin position="374"/>
        <end position="394"/>
    </location>
</feature>
<protein>
    <submittedName>
        <fullName evidence="8">ComEC family competence protein</fullName>
    </submittedName>
</protein>
<dbReference type="PANTHER" id="PTHR30619:SF1">
    <property type="entry name" value="RECOMBINATION PROTEIN 2"/>
    <property type="match status" value="1"/>
</dbReference>
<keyword evidence="2" id="KW-1003">Cell membrane</keyword>
<dbReference type="InterPro" id="IPR035681">
    <property type="entry name" value="ComA-like_MBL"/>
</dbReference>
<evidence type="ECO:0000256" key="3">
    <source>
        <dbReference type="ARBA" id="ARBA00022692"/>
    </source>
</evidence>
<dbReference type="InterPro" id="IPR004797">
    <property type="entry name" value="Competence_ComEC/Rec2"/>
</dbReference>
<evidence type="ECO:0000256" key="2">
    <source>
        <dbReference type="ARBA" id="ARBA00022475"/>
    </source>
</evidence>